<proteinExistence type="predicted"/>
<sequence length="67" mass="7891">MVERLRGFVEENLAWRSGVRQVKALTYINRTVIVRNEAIAHRQRSYARRSVEFAIASFLAMTMLFIF</sequence>
<dbReference type="AlphaFoldDB" id="A0A494VTJ6"/>
<gene>
    <name evidence="1" type="ORF">HYN43_004835</name>
</gene>
<keyword evidence="2" id="KW-1185">Reference proteome</keyword>
<reference evidence="1 2" key="1">
    <citation type="submission" date="2018-10" db="EMBL/GenBank/DDBJ databases">
        <title>Genome sequencing of Mucilaginibacter sp. HYN0043.</title>
        <authorList>
            <person name="Kim M."/>
            <person name="Yi H."/>
        </authorList>
    </citation>
    <scope>NUCLEOTIDE SEQUENCE [LARGE SCALE GENOMIC DNA]</scope>
    <source>
        <strain evidence="1 2">HYN0043</strain>
    </source>
</reference>
<organism evidence="1 2">
    <name type="scientific">Mucilaginibacter celer</name>
    <dbReference type="NCBI Taxonomy" id="2305508"/>
    <lineage>
        <taxon>Bacteria</taxon>
        <taxon>Pseudomonadati</taxon>
        <taxon>Bacteroidota</taxon>
        <taxon>Sphingobacteriia</taxon>
        <taxon>Sphingobacteriales</taxon>
        <taxon>Sphingobacteriaceae</taxon>
        <taxon>Mucilaginibacter</taxon>
    </lineage>
</organism>
<protein>
    <submittedName>
        <fullName evidence="1">Uncharacterized protein</fullName>
    </submittedName>
</protein>
<accession>A0A494VTJ6</accession>
<dbReference type="Proteomes" id="UP000270046">
    <property type="component" value="Chromosome"/>
</dbReference>
<dbReference type="EMBL" id="CP032869">
    <property type="protein sequence ID" value="AYL94663.1"/>
    <property type="molecule type" value="Genomic_DNA"/>
</dbReference>
<evidence type="ECO:0000313" key="1">
    <source>
        <dbReference type="EMBL" id="AYL94663.1"/>
    </source>
</evidence>
<name>A0A494VTJ6_9SPHI</name>
<dbReference type="KEGG" id="muh:HYN43_004835"/>
<evidence type="ECO:0000313" key="2">
    <source>
        <dbReference type="Proteomes" id="UP000270046"/>
    </source>
</evidence>